<evidence type="ECO:0000256" key="2">
    <source>
        <dbReference type="ARBA" id="ARBA00022679"/>
    </source>
</evidence>
<dbReference type="SUPFAM" id="SSF53335">
    <property type="entry name" value="S-adenosyl-L-methionine-dependent methyltransferases"/>
    <property type="match status" value="1"/>
</dbReference>
<dbReference type="GO" id="GO:0031167">
    <property type="term" value="P:rRNA methylation"/>
    <property type="evidence" value="ECO:0007669"/>
    <property type="project" value="InterPro"/>
</dbReference>
<dbReference type="InterPro" id="IPR029063">
    <property type="entry name" value="SAM-dependent_MTases_sf"/>
</dbReference>
<accession>A0A835PZ45</accession>
<dbReference type="Pfam" id="PF03602">
    <property type="entry name" value="Cons_hypoth95"/>
    <property type="match status" value="1"/>
</dbReference>
<name>A0A835PZ45_VANPL</name>
<dbReference type="PANTHER" id="PTHR43542:SF1">
    <property type="entry name" value="METHYLTRANSFERASE"/>
    <property type="match status" value="1"/>
</dbReference>
<dbReference type="PANTHER" id="PTHR43542">
    <property type="entry name" value="METHYLTRANSFERASE"/>
    <property type="match status" value="1"/>
</dbReference>
<dbReference type="Gene3D" id="3.40.50.150">
    <property type="entry name" value="Vaccinia Virus protein VP39"/>
    <property type="match status" value="1"/>
</dbReference>
<keyword evidence="2" id="KW-0808">Transferase</keyword>
<keyword evidence="1" id="KW-0489">Methyltransferase</keyword>
<comment type="caution">
    <text evidence="3">The sequence shown here is derived from an EMBL/GenBank/DDBJ whole genome shotgun (WGS) entry which is preliminary data.</text>
</comment>
<dbReference type="Proteomes" id="UP000639772">
    <property type="component" value="Chromosome 12"/>
</dbReference>
<evidence type="ECO:0000256" key="1">
    <source>
        <dbReference type="ARBA" id="ARBA00022603"/>
    </source>
</evidence>
<dbReference type="AlphaFoldDB" id="A0A835PZ45"/>
<dbReference type="OrthoDB" id="3548at2759"/>
<evidence type="ECO:0000313" key="3">
    <source>
        <dbReference type="EMBL" id="KAG0460154.1"/>
    </source>
</evidence>
<dbReference type="EMBL" id="JADCNM010000012">
    <property type="protein sequence ID" value="KAG0460154.1"/>
    <property type="molecule type" value="Genomic_DNA"/>
</dbReference>
<dbReference type="GO" id="GO:0008168">
    <property type="term" value="F:methyltransferase activity"/>
    <property type="evidence" value="ECO:0007669"/>
    <property type="project" value="UniProtKB-KW"/>
</dbReference>
<protein>
    <submittedName>
        <fullName evidence="3">Uncharacterized protein</fullName>
    </submittedName>
</protein>
<sequence>MRLHHLENILVDSFCLFIRFGVVHKEQDVGAQREAELNSMFSGSGGKAHRKKLLSPKGMDVRPMMGVVRGAAFGMLQVLGGCPTCLRPGRWLDLYSGTGSVGIEALSRGCQRCTLLRWILGWYLRS</sequence>
<gene>
    <name evidence="3" type="ORF">HPP92_023282</name>
</gene>
<dbReference type="InterPro" id="IPR004398">
    <property type="entry name" value="RNA_MeTrfase_RsmD"/>
</dbReference>
<evidence type="ECO:0000313" key="4">
    <source>
        <dbReference type="Proteomes" id="UP000639772"/>
    </source>
</evidence>
<organism evidence="3 4">
    <name type="scientific">Vanilla planifolia</name>
    <name type="common">Vanilla</name>
    <dbReference type="NCBI Taxonomy" id="51239"/>
    <lineage>
        <taxon>Eukaryota</taxon>
        <taxon>Viridiplantae</taxon>
        <taxon>Streptophyta</taxon>
        <taxon>Embryophyta</taxon>
        <taxon>Tracheophyta</taxon>
        <taxon>Spermatophyta</taxon>
        <taxon>Magnoliopsida</taxon>
        <taxon>Liliopsida</taxon>
        <taxon>Asparagales</taxon>
        <taxon>Orchidaceae</taxon>
        <taxon>Vanilloideae</taxon>
        <taxon>Vanilleae</taxon>
        <taxon>Vanilla</taxon>
    </lineage>
</organism>
<reference evidence="3 4" key="1">
    <citation type="journal article" date="2020" name="Nat. Food">
        <title>A phased Vanilla planifolia genome enables genetic improvement of flavour and production.</title>
        <authorList>
            <person name="Hasing T."/>
            <person name="Tang H."/>
            <person name="Brym M."/>
            <person name="Khazi F."/>
            <person name="Huang T."/>
            <person name="Chambers A.H."/>
        </authorList>
    </citation>
    <scope>NUCLEOTIDE SEQUENCE [LARGE SCALE GENOMIC DNA]</scope>
    <source>
        <tissue evidence="3">Leaf</tissue>
    </source>
</reference>
<proteinExistence type="predicted"/>